<dbReference type="GO" id="GO:0008270">
    <property type="term" value="F:zinc ion binding"/>
    <property type="evidence" value="ECO:0007669"/>
    <property type="project" value="InterPro"/>
</dbReference>
<dbReference type="PANTHER" id="PTHR47785">
    <property type="entry name" value="ZN(II)2CYS6 TRANSCRIPTION FACTOR (EUROFUNG)-RELATED-RELATED"/>
    <property type="match status" value="1"/>
</dbReference>
<dbReference type="Proteomes" id="UP000294847">
    <property type="component" value="Chromosome 7"/>
</dbReference>
<dbReference type="PROSITE" id="PS50048">
    <property type="entry name" value="ZN2_CY6_FUNGAL_2"/>
    <property type="match status" value="1"/>
</dbReference>
<feature type="region of interest" description="Disordered" evidence="2">
    <location>
        <begin position="245"/>
        <end position="264"/>
    </location>
</feature>
<dbReference type="PROSITE" id="PS00463">
    <property type="entry name" value="ZN2_CY6_FUNGAL_1"/>
    <property type="match status" value="1"/>
</dbReference>
<feature type="region of interest" description="Disordered" evidence="2">
    <location>
        <begin position="1"/>
        <end position="68"/>
    </location>
</feature>
<feature type="compositionally biased region" description="Basic and acidic residues" evidence="2">
    <location>
        <begin position="424"/>
        <end position="435"/>
    </location>
</feature>
<dbReference type="SMART" id="SM00066">
    <property type="entry name" value="GAL4"/>
    <property type="match status" value="1"/>
</dbReference>
<evidence type="ECO:0000313" key="4">
    <source>
        <dbReference type="EMBL" id="QBZ66694.1"/>
    </source>
</evidence>
<feature type="compositionally biased region" description="Low complexity" evidence="2">
    <location>
        <begin position="489"/>
        <end position="506"/>
    </location>
</feature>
<feature type="region of interest" description="Disordered" evidence="2">
    <location>
        <begin position="424"/>
        <end position="449"/>
    </location>
</feature>
<evidence type="ECO:0000259" key="3">
    <source>
        <dbReference type="PROSITE" id="PS50048"/>
    </source>
</evidence>
<reference evidence="4 5" key="1">
    <citation type="journal article" date="2019" name="Mol. Biol. Evol.">
        <title>Blast fungal genomes show frequent chromosomal changes, gene gains and losses, and effector gene turnover.</title>
        <authorList>
            <person name="Gomez Luciano L.B."/>
            <person name="Jason Tsai I."/>
            <person name="Chuma I."/>
            <person name="Tosa Y."/>
            <person name="Chen Y.H."/>
            <person name="Li J.Y."/>
            <person name="Li M.Y."/>
            <person name="Jade Lu M.Y."/>
            <person name="Nakayashiki H."/>
            <person name="Li W.H."/>
        </authorList>
    </citation>
    <scope>NUCLEOTIDE SEQUENCE [LARGE SCALE GENOMIC DNA]</scope>
    <source>
        <strain evidence="4">MZ5-1-6</strain>
    </source>
</reference>
<name>A0A4P7NVN6_PYROR</name>
<dbReference type="SUPFAM" id="SSF57701">
    <property type="entry name" value="Zn2/Cys6 DNA-binding domain"/>
    <property type="match status" value="1"/>
</dbReference>
<dbReference type="Gene3D" id="4.10.240.10">
    <property type="entry name" value="Zn(2)-C6 fungal-type DNA-binding domain"/>
    <property type="match status" value="1"/>
</dbReference>
<organism evidence="4 5">
    <name type="scientific">Pyricularia oryzae</name>
    <name type="common">Rice blast fungus</name>
    <name type="synonym">Magnaporthe oryzae</name>
    <dbReference type="NCBI Taxonomy" id="318829"/>
    <lineage>
        <taxon>Eukaryota</taxon>
        <taxon>Fungi</taxon>
        <taxon>Dikarya</taxon>
        <taxon>Ascomycota</taxon>
        <taxon>Pezizomycotina</taxon>
        <taxon>Sordariomycetes</taxon>
        <taxon>Sordariomycetidae</taxon>
        <taxon>Magnaporthales</taxon>
        <taxon>Pyriculariaceae</taxon>
        <taxon>Pyricularia</taxon>
    </lineage>
</organism>
<feature type="compositionally biased region" description="Polar residues" evidence="2">
    <location>
        <begin position="40"/>
        <end position="58"/>
    </location>
</feature>
<dbReference type="Pfam" id="PF00172">
    <property type="entry name" value="Zn_clus"/>
    <property type="match status" value="1"/>
</dbReference>
<gene>
    <name evidence="4" type="ORF">PoMZ_13678</name>
</gene>
<evidence type="ECO:0000256" key="1">
    <source>
        <dbReference type="ARBA" id="ARBA00023242"/>
    </source>
</evidence>
<dbReference type="GO" id="GO:0000981">
    <property type="term" value="F:DNA-binding transcription factor activity, RNA polymerase II-specific"/>
    <property type="evidence" value="ECO:0007669"/>
    <property type="project" value="InterPro"/>
</dbReference>
<feature type="compositionally biased region" description="Polar residues" evidence="2">
    <location>
        <begin position="530"/>
        <end position="540"/>
    </location>
</feature>
<evidence type="ECO:0000313" key="5">
    <source>
        <dbReference type="Proteomes" id="UP000294847"/>
    </source>
</evidence>
<keyword evidence="1" id="KW-0539">Nucleus</keyword>
<dbReference type="EMBL" id="CP034210">
    <property type="protein sequence ID" value="QBZ66694.1"/>
    <property type="molecule type" value="Genomic_DNA"/>
</dbReference>
<dbReference type="PANTHER" id="PTHR47785:SF4">
    <property type="entry name" value="ZN(II)2CYS6 TRANSCRIPTION FACTOR (EUROFUNG)"/>
    <property type="match status" value="1"/>
</dbReference>
<dbReference type="InterPro" id="IPR001138">
    <property type="entry name" value="Zn2Cys6_DnaBD"/>
</dbReference>
<dbReference type="InterPro" id="IPR053181">
    <property type="entry name" value="EcdB-like_regulator"/>
</dbReference>
<evidence type="ECO:0000256" key="2">
    <source>
        <dbReference type="SAM" id="MobiDB-lite"/>
    </source>
</evidence>
<sequence length="886" mass="99209">MLLKSSNNHPREMACYPSPGTRFSPQSPAHPGVTPHRPSFQPQQPRYLDGQSQASFDNGQPGLVLRKQSHPSPLLTQNAHTQLPDEQLSTHNIYSTPYTVKQCSPNESSSIAASGQRLRHQRASVACERCRDRRARCDEQKPCKNCKEKNETCNYKEPMVKQQEKVQTELLETVANMSTSFADIKSLISGVDSRLSTRLTYLEEAMKNIVAAIQSGAAQPTPLSMKTEPRASWDVEEPIAAFTLDDNRSDIPPGSPVPAEKPAIPENHTTGTGNLLMWPPIQKLVGDLLVEHGIEYPKTYPLSIEENRGLLHLYGRGEGNKSGSEVPNDFGLLPSAYSKDVAPSPPYNDWGYVDTTETVSCLRFNHDHVWKLVDSYKENMQNMHPIILPQDLDALVKEFLGSLPTVCVTKSARPAPIAGFTAKHEVVGEKRKREDTDDGSGPKVVHQKRPTLSRDIQTAVILCILALGEICLYKERIPDIVPTHGEMQGQGSSSSQPYPSQGSSASRNGVPPSPVQGTPPSVVWHPTGSKRVSFSGSTSEPMKRNIDVIPGLQYLANATDIMGNQMAGTSVWHVYASILAGLYYGQLSRVMESYWHIHDACIKAQHFLRDHFYRLTAANSQTQDIKDTRDIIAELNLQQSGISKYEQRMPTPNLKHMIECGIDQRVAYGYQAQIWLRKTLNKAHTLLYGPKSERERHTLIKLVEVLHSNLTESENLWWPKFHDHDPQTPADNILDARLRAKYWGARNIICRPIIKSILMRDYQRMQEGLDMTDPLNELLDPNDKTVLALAKTGINALVHSTKAFHNLAERRYIVINIFGTAQAQWGNLITLAAVYRNQHLSHFINPDELKDLFDKMIQFLKVVSHRSSALEVDGKILVGLRNSLFP</sequence>
<feature type="region of interest" description="Disordered" evidence="2">
    <location>
        <begin position="483"/>
        <end position="540"/>
    </location>
</feature>
<feature type="domain" description="Zn(2)-C6 fungal-type" evidence="3">
    <location>
        <begin position="126"/>
        <end position="155"/>
    </location>
</feature>
<protein>
    <recommendedName>
        <fullName evidence="3">Zn(2)-C6 fungal-type domain-containing protein</fullName>
    </recommendedName>
</protein>
<dbReference type="AlphaFoldDB" id="A0A4P7NVN6"/>
<accession>A0A4P7NVN6</accession>
<dbReference type="InterPro" id="IPR036864">
    <property type="entry name" value="Zn2-C6_fun-type_DNA-bd_sf"/>
</dbReference>
<proteinExistence type="predicted"/>